<dbReference type="OrthoDB" id="2308816at2759"/>
<accession>A0A9N9NF28</accession>
<name>A0A9N9NF28_9GLOM</name>
<dbReference type="EMBL" id="CAJVPV010024321">
    <property type="protein sequence ID" value="CAG8726151.1"/>
    <property type="molecule type" value="Genomic_DNA"/>
</dbReference>
<evidence type="ECO:0000313" key="1">
    <source>
        <dbReference type="EMBL" id="CAG8726151.1"/>
    </source>
</evidence>
<reference evidence="1" key="1">
    <citation type="submission" date="2021-06" db="EMBL/GenBank/DDBJ databases">
        <authorList>
            <person name="Kallberg Y."/>
            <person name="Tangrot J."/>
            <person name="Rosling A."/>
        </authorList>
    </citation>
    <scope>NUCLEOTIDE SEQUENCE</scope>
    <source>
        <strain evidence="1">CL551</strain>
    </source>
</reference>
<dbReference type="AlphaFoldDB" id="A0A9N9NF28"/>
<gene>
    <name evidence="1" type="ORF">AMORRO_LOCUS13673</name>
</gene>
<keyword evidence="2" id="KW-1185">Reference proteome</keyword>
<dbReference type="Proteomes" id="UP000789342">
    <property type="component" value="Unassembled WGS sequence"/>
</dbReference>
<feature type="non-terminal residue" evidence="1">
    <location>
        <position position="1"/>
    </location>
</feature>
<organism evidence="1 2">
    <name type="scientific">Acaulospora morrowiae</name>
    <dbReference type="NCBI Taxonomy" id="94023"/>
    <lineage>
        <taxon>Eukaryota</taxon>
        <taxon>Fungi</taxon>
        <taxon>Fungi incertae sedis</taxon>
        <taxon>Mucoromycota</taxon>
        <taxon>Glomeromycotina</taxon>
        <taxon>Glomeromycetes</taxon>
        <taxon>Diversisporales</taxon>
        <taxon>Acaulosporaceae</taxon>
        <taxon>Acaulospora</taxon>
    </lineage>
</organism>
<evidence type="ECO:0000313" key="2">
    <source>
        <dbReference type="Proteomes" id="UP000789342"/>
    </source>
</evidence>
<protein>
    <submittedName>
        <fullName evidence="1">18054_t:CDS:1</fullName>
    </submittedName>
</protein>
<sequence length="194" mass="22720">CSGLQRHETIKHSTYNLLPNHIQKIPDLELSHLKNVIVKELQKRLKNNYHAVGEQVFSLHCSENAFVGIFGAYITRYSPCGSFYICSFKGENAIKKIGLIFGKEHWYRRHYGNGQQSFVRLYVPKKQNMSVNHNQLQYNDENMNVQPKKKSKSRLSSNGEMTIEWRVTGFKDKENHEYRAGVLRICFFLDQCQF</sequence>
<comment type="caution">
    <text evidence="1">The sequence shown here is derived from an EMBL/GenBank/DDBJ whole genome shotgun (WGS) entry which is preliminary data.</text>
</comment>
<proteinExistence type="predicted"/>